<proteinExistence type="predicted"/>
<keyword evidence="3" id="KW-1185">Reference proteome</keyword>
<comment type="caution">
    <text evidence="2">The sequence shown here is derived from an EMBL/GenBank/DDBJ whole genome shotgun (WGS) entry which is preliminary data.</text>
</comment>
<dbReference type="AlphaFoldDB" id="A0A9P4PAN2"/>
<dbReference type="OrthoDB" id="3800796at2759"/>
<organism evidence="2 3">
    <name type="scientific">Karstenula rhodostoma CBS 690.94</name>
    <dbReference type="NCBI Taxonomy" id="1392251"/>
    <lineage>
        <taxon>Eukaryota</taxon>
        <taxon>Fungi</taxon>
        <taxon>Dikarya</taxon>
        <taxon>Ascomycota</taxon>
        <taxon>Pezizomycotina</taxon>
        <taxon>Dothideomycetes</taxon>
        <taxon>Pleosporomycetidae</taxon>
        <taxon>Pleosporales</taxon>
        <taxon>Massarineae</taxon>
        <taxon>Didymosphaeriaceae</taxon>
        <taxon>Karstenula</taxon>
    </lineage>
</organism>
<reference evidence="2" key="1">
    <citation type="journal article" date="2020" name="Stud. Mycol.">
        <title>101 Dothideomycetes genomes: a test case for predicting lifestyles and emergence of pathogens.</title>
        <authorList>
            <person name="Haridas S."/>
            <person name="Albert R."/>
            <person name="Binder M."/>
            <person name="Bloem J."/>
            <person name="Labutti K."/>
            <person name="Salamov A."/>
            <person name="Andreopoulos B."/>
            <person name="Baker S."/>
            <person name="Barry K."/>
            <person name="Bills G."/>
            <person name="Bluhm B."/>
            <person name="Cannon C."/>
            <person name="Castanera R."/>
            <person name="Culley D."/>
            <person name="Daum C."/>
            <person name="Ezra D."/>
            <person name="Gonzalez J."/>
            <person name="Henrissat B."/>
            <person name="Kuo A."/>
            <person name="Liang C."/>
            <person name="Lipzen A."/>
            <person name="Lutzoni F."/>
            <person name="Magnuson J."/>
            <person name="Mondo S."/>
            <person name="Nolan M."/>
            <person name="Ohm R."/>
            <person name="Pangilinan J."/>
            <person name="Park H.-J."/>
            <person name="Ramirez L."/>
            <person name="Alfaro M."/>
            <person name="Sun H."/>
            <person name="Tritt A."/>
            <person name="Yoshinaga Y."/>
            <person name="Zwiers L.-H."/>
            <person name="Turgeon B."/>
            <person name="Goodwin S."/>
            <person name="Spatafora J."/>
            <person name="Crous P."/>
            <person name="Grigoriev I."/>
        </authorList>
    </citation>
    <scope>NUCLEOTIDE SEQUENCE</scope>
    <source>
        <strain evidence="2">CBS 690.94</strain>
    </source>
</reference>
<protein>
    <submittedName>
        <fullName evidence="2">Uncharacterized protein</fullName>
    </submittedName>
</protein>
<gene>
    <name evidence="2" type="ORF">P171DRAFT_499855</name>
</gene>
<dbReference type="EMBL" id="MU001507">
    <property type="protein sequence ID" value="KAF2440490.1"/>
    <property type="molecule type" value="Genomic_DNA"/>
</dbReference>
<sequence>MKRKRRKDRRAQVEEDEDELGSGDREIVERSQSGFYGLDLGQGSYDVANRSRPRQLLAAAGQVEDWDGGSSAALSGPSVGHSGQRTELESSRSGFSFDSGGVGLGLEQNQTRRMPGSGPPGFSQGNTQMRAQDRRGHAFEMEDEDEDEFLWLPAGRHRYDKAVELGYILAVKLAWQHVFQDQTSVSNQIDEADWIWHSYNVLLGMQKEVLTAVASGNLSRLYRGHDNETVKAMFNEDSAWIEEGQGLAPVVYILCLVDSKDGCRAHTPAELRLVIEDLRHYGDMKWPQLTLKVDNAYRSISTMKDIQAGRPYFLAKSGKNRRIRTRYKAEDIKRFCDALELRPGRLPADERDAPLRRPLQYVGRALKFADGKAQHSRVEKSNWLIHLVKHVCNVRWPGRFSLDTFPISYQANDGEVQCAQMQLALIADSFAASGGGFNRAAPVLSGLDISNEDPRLVKGFWAEREEFRDVMGFGDANLPAQLAFEAEVTAVKDRGEVYDPSKGSEGTEDSRLRTSEEELAEDEAKLERSRAGLVARNAEGMEKLKRLTGAE</sequence>
<accession>A0A9P4PAN2</accession>
<evidence type="ECO:0000256" key="1">
    <source>
        <dbReference type="SAM" id="MobiDB-lite"/>
    </source>
</evidence>
<name>A0A9P4PAN2_9PLEO</name>
<feature type="region of interest" description="Disordered" evidence="1">
    <location>
        <begin position="496"/>
        <end position="527"/>
    </location>
</feature>
<feature type="region of interest" description="Disordered" evidence="1">
    <location>
        <begin position="66"/>
        <end position="94"/>
    </location>
</feature>
<feature type="region of interest" description="Disordered" evidence="1">
    <location>
        <begin position="1"/>
        <end position="28"/>
    </location>
</feature>
<evidence type="ECO:0000313" key="3">
    <source>
        <dbReference type="Proteomes" id="UP000799764"/>
    </source>
</evidence>
<feature type="compositionally biased region" description="Basic and acidic residues" evidence="1">
    <location>
        <begin position="508"/>
        <end position="527"/>
    </location>
</feature>
<dbReference type="Proteomes" id="UP000799764">
    <property type="component" value="Unassembled WGS sequence"/>
</dbReference>
<evidence type="ECO:0000313" key="2">
    <source>
        <dbReference type="EMBL" id="KAF2440490.1"/>
    </source>
</evidence>